<sequence>MPNVYAWPPVGILSLGLTEDAPTDVQRSLITGKRYVSASRRKRRVVKLTASALARGRSGAGYMENLKTLLDGGVHLVRLDIGYINWWLDRRPQELVGGQYRNALYSDPVTWTTETDPSLSWTNGGDAVTWFTGRVLQGTAGTAGGWNVLTVTNAPPSRLIARPGDFVTLYSPISATTGNRARVMTEAYSDASGNATIRLMTALSGSGRVNIGTADEGVFEVVEFPDVQQPVAGDWVFPWAFREVFEDETDTWTEVNPW</sequence>
<gene>
    <name evidence="1" type="ORF">V6590_03005</name>
</gene>
<reference evidence="1" key="1">
    <citation type="submission" date="2024-02" db="EMBL/GenBank/DDBJ databases">
        <title>Genome sequences of strain Gemmobacter sp. JM10B15.</title>
        <authorList>
            <person name="Zhang M."/>
        </authorList>
    </citation>
    <scope>NUCLEOTIDE SEQUENCE</scope>
    <source>
        <strain evidence="1">JM10B15</strain>
    </source>
</reference>
<name>A0ABU8BQY0_9RHOB</name>
<accession>A0ABU8BQY0</accession>
<protein>
    <recommendedName>
        <fullName evidence="3">Minor tail protein</fullName>
    </recommendedName>
</protein>
<evidence type="ECO:0008006" key="3">
    <source>
        <dbReference type="Google" id="ProtNLM"/>
    </source>
</evidence>
<proteinExistence type="predicted"/>
<dbReference type="Proteomes" id="UP001431963">
    <property type="component" value="Unassembled WGS sequence"/>
</dbReference>
<organism evidence="1 2">
    <name type="scientific">Gemmobacter denitrificans</name>
    <dbReference type="NCBI Taxonomy" id="3123040"/>
    <lineage>
        <taxon>Bacteria</taxon>
        <taxon>Pseudomonadati</taxon>
        <taxon>Pseudomonadota</taxon>
        <taxon>Alphaproteobacteria</taxon>
        <taxon>Rhodobacterales</taxon>
        <taxon>Paracoccaceae</taxon>
        <taxon>Gemmobacter</taxon>
    </lineage>
</organism>
<comment type="caution">
    <text evidence="1">The sequence shown here is derived from an EMBL/GenBank/DDBJ whole genome shotgun (WGS) entry which is preliminary data.</text>
</comment>
<dbReference type="RefSeq" id="WP_335419277.1">
    <property type="nucleotide sequence ID" value="NZ_JBALHR010000001.1"/>
</dbReference>
<keyword evidence="2" id="KW-1185">Reference proteome</keyword>
<evidence type="ECO:0000313" key="1">
    <source>
        <dbReference type="EMBL" id="MEH7827103.1"/>
    </source>
</evidence>
<dbReference type="EMBL" id="JBALHR010000001">
    <property type="protein sequence ID" value="MEH7827103.1"/>
    <property type="molecule type" value="Genomic_DNA"/>
</dbReference>
<evidence type="ECO:0000313" key="2">
    <source>
        <dbReference type="Proteomes" id="UP001431963"/>
    </source>
</evidence>